<sequence>MPALLAVSHGTSSVRGAAAIAALVDGVAARLPGIEVRAAFVDVQQPDAASAVRATGGPLVVVPLLLSTGFHVRVDLQTAVAGRPDAVVAPPLGPDARLAQVLADRIPDHRPVILAAAGSREPASAPACERAAALLRERVDAPVHLAYLAARTPTLPDVAARHPDALVVPYLLAHGFFHDLATRQAPGHTVTAPLLDGQEVPDALIDLVVARFTAAAADHRSTPQ</sequence>
<dbReference type="Pfam" id="PF01903">
    <property type="entry name" value="CbiX"/>
    <property type="match status" value="2"/>
</dbReference>
<dbReference type="Proteomes" id="UP000293995">
    <property type="component" value="Chromosome"/>
</dbReference>
<dbReference type="AlphaFoldDB" id="A0A4P6ENH8"/>
<dbReference type="InterPro" id="IPR002762">
    <property type="entry name" value="CbiX-like"/>
</dbReference>
<proteinExistence type="predicted"/>
<organism evidence="3 4">
    <name type="scientific">Microbacterium protaetiae</name>
    <dbReference type="NCBI Taxonomy" id="2509458"/>
    <lineage>
        <taxon>Bacteria</taxon>
        <taxon>Bacillati</taxon>
        <taxon>Actinomycetota</taxon>
        <taxon>Actinomycetes</taxon>
        <taxon>Micrococcales</taxon>
        <taxon>Microbacteriaceae</taxon>
        <taxon>Microbacterium</taxon>
    </lineage>
</organism>
<gene>
    <name evidence="3" type="ORF">ET475_05140</name>
</gene>
<dbReference type="Gene3D" id="3.40.50.1400">
    <property type="match status" value="2"/>
</dbReference>
<accession>A0A4P6ENH8</accession>
<dbReference type="PANTHER" id="PTHR33542:SF5">
    <property type="entry name" value="FERROCHELATASE CHE1"/>
    <property type="match status" value="1"/>
</dbReference>
<evidence type="ECO:0000313" key="3">
    <source>
        <dbReference type="EMBL" id="QAY59438.1"/>
    </source>
</evidence>
<name>A0A4P6ENH8_9MICO</name>
<dbReference type="RefSeq" id="WP_129386748.1">
    <property type="nucleotide sequence ID" value="NZ_CP035494.1"/>
</dbReference>
<dbReference type="KEGG" id="mprt:ET475_05140"/>
<dbReference type="InterPro" id="IPR050963">
    <property type="entry name" value="Sirohydro_Cobaltochel/CbiX"/>
</dbReference>
<dbReference type="SUPFAM" id="SSF53800">
    <property type="entry name" value="Chelatase"/>
    <property type="match status" value="1"/>
</dbReference>
<dbReference type="OrthoDB" id="7345302at2"/>
<protein>
    <submittedName>
        <fullName evidence="3">Cobalamin biosynthesis protein CbiX</fullName>
    </submittedName>
</protein>
<keyword evidence="4" id="KW-1185">Reference proteome</keyword>
<reference evidence="3 4" key="1">
    <citation type="submission" date="2019-01" db="EMBL/GenBank/DDBJ databases">
        <title>Genome sequencing of strain DFW100M-13.</title>
        <authorList>
            <person name="Heo J."/>
            <person name="Kim S.-J."/>
            <person name="Kim J.-S."/>
            <person name="Hong S.-B."/>
            <person name="Kwon S.-W."/>
        </authorList>
    </citation>
    <scope>NUCLEOTIDE SEQUENCE [LARGE SCALE GENOMIC DNA]</scope>
    <source>
        <strain evidence="3 4">DFW100M-13</strain>
    </source>
</reference>
<dbReference type="CDD" id="cd03416">
    <property type="entry name" value="CbiX_SirB_N"/>
    <property type="match status" value="1"/>
</dbReference>
<keyword evidence="2" id="KW-0456">Lyase</keyword>
<keyword evidence="1" id="KW-0479">Metal-binding</keyword>
<dbReference type="GO" id="GO:0046872">
    <property type="term" value="F:metal ion binding"/>
    <property type="evidence" value="ECO:0007669"/>
    <property type="project" value="UniProtKB-KW"/>
</dbReference>
<evidence type="ECO:0000256" key="2">
    <source>
        <dbReference type="ARBA" id="ARBA00023239"/>
    </source>
</evidence>
<evidence type="ECO:0000313" key="4">
    <source>
        <dbReference type="Proteomes" id="UP000293995"/>
    </source>
</evidence>
<dbReference type="PANTHER" id="PTHR33542">
    <property type="entry name" value="SIROHYDROCHLORIN FERROCHELATASE, CHLOROPLASTIC"/>
    <property type="match status" value="1"/>
</dbReference>
<evidence type="ECO:0000256" key="1">
    <source>
        <dbReference type="ARBA" id="ARBA00022723"/>
    </source>
</evidence>
<dbReference type="EMBL" id="CP035494">
    <property type="protein sequence ID" value="QAY59438.1"/>
    <property type="molecule type" value="Genomic_DNA"/>
</dbReference>
<dbReference type="GO" id="GO:0016829">
    <property type="term" value="F:lyase activity"/>
    <property type="evidence" value="ECO:0007669"/>
    <property type="project" value="UniProtKB-KW"/>
</dbReference>